<accession>A0A2D4NQ63</accession>
<organism evidence="1">
    <name type="scientific">Micrurus surinamensis</name>
    <name type="common">Surinam coral snake</name>
    <dbReference type="NCBI Taxonomy" id="129470"/>
    <lineage>
        <taxon>Eukaryota</taxon>
        <taxon>Metazoa</taxon>
        <taxon>Chordata</taxon>
        <taxon>Craniata</taxon>
        <taxon>Vertebrata</taxon>
        <taxon>Euteleostomi</taxon>
        <taxon>Lepidosauria</taxon>
        <taxon>Squamata</taxon>
        <taxon>Bifurcata</taxon>
        <taxon>Unidentata</taxon>
        <taxon>Episquamata</taxon>
        <taxon>Toxicofera</taxon>
        <taxon>Serpentes</taxon>
        <taxon>Colubroidea</taxon>
        <taxon>Elapidae</taxon>
        <taxon>Elapinae</taxon>
        <taxon>Micrurus</taxon>
    </lineage>
</organism>
<reference evidence="1" key="2">
    <citation type="submission" date="2017-11" db="EMBL/GenBank/DDBJ databases">
        <title>Coralsnake Venomics: Analyses of Venom Gland Transcriptomes and Proteomes of Six Brazilian Taxa.</title>
        <authorList>
            <person name="Aird S.D."/>
            <person name="Jorge da Silva N."/>
            <person name="Qiu L."/>
            <person name="Villar-Briones A."/>
            <person name="Aparecida-Saddi V."/>
            <person name="Campos-Telles M.P."/>
            <person name="Grau M."/>
            <person name="Mikheyev A.S."/>
        </authorList>
    </citation>
    <scope>NUCLEOTIDE SEQUENCE</scope>
    <source>
        <tissue evidence="1">Venom_gland</tissue>
    </source>
</reference>
<dbReference type="AlphaFoldDB" id="A0A2D4NQ63"/>
<protein>
    <submittedName>
        <fullName evidence="1">Uncharacterized protein</fullName>
    </submittedName>
</protein>
<name>A0A2D4NQ63_MICSU</name>
<dbReference type="EMBL" id="IACN01013061">
    <property type="protein sequence ID" value="LAB47850.1"/>
    <property type="molecule type" value="Transcribed_RNA"/>
</dbReference>
<sequence>MGVMGSNFHSENIHSIIKLNVWERSVPKRVESSSNVPRKPQRPARDARRWAIFILWHRKARFQKLRCFFTADAGGCVPRHGESSHRLSRGVGEFCLRQHLGISQSSPVFPACQRSGHPRRHPCNRRQS</sequence>
<evidence type="ECO:0000313" key="1">
    <source>
        <dbReference type="EMBL" id="LAB47850.1"/>
    </source>
</evidence>
<proteinExistence type="predicted"/>
<reference evidence="1" key="1">
    <citation type="submission" date="2017-07" db="EMBL/GenBank/DDBJ databases">
        <authorList>
            <person name="Mikheyev A."/>
            <person name="Grau M."/>
        </authorList>
    </citation>
    <scope>NUCLEOTIDE SEQUENCE</scope>
    <source>
        <tissue evidence="1">Venom_gland</tissue>
    </source>
</reference>